<dbReference type="Proteomes" id="UP001482620">
    <property type="component" value="Unassembled WGS sequence"/>
</dbReference>
<gene>
    <name evidence="1" type="ORF">ILYODFUR_038190</name>
</gene>
<evidence type="ECO:0000313" key="2">
    <source>
        <dbReference type="Proteomes" id="UP001482620"/>
    </source>
</evidence>
<dbReference type="InterPro" id="IPR026845">
    <property type="entry name" value="NXPH/NXPE"/>
</dbReference>
<dbReference type="PANTHER" id="PTHR16165:SF9">
    <property type="entry name" value="NXPE FAMILY MEMBER 3"/>
    <property type="match status" value="1"/>
</dbReference>
<comment type="caution">
    <text evidence="1">The sequence shown here is derived from an EMBL/GenBank/DDBJ whole genome shotgun (WGS) entry which is preliminary data.</text>
</comment>
<dbReference type="PANTHER" id="PTHR16165">
    <property type="entry name" value="NXPE FAMILY MEMBER"/>
    <property type="match status" value="1"/>
</dbReference>
<sequence length="182" mass="20434">MLHHKRNIDWRSFDLTKNKISATVTLKLSTESPKPSSTCFFDSLSPEEVLVLHSLKDVIFWPETPSLKSNFSLKDTSDPVHSTYTILPRNGGGRWQVGDELRVLIRICDFHGRPKKSGGDVIFARLHNPTFFAGVAGYVVDHHNGSYSAVFSLLWEGNAQVEVMHTLIEIMALIFLPTIKGN</sequence>
<name>A0ABV0TI67_9TELE</name>
<accession>A0ABV0TI67</accession>
<keyword evidence="2" id="KW-1185">Reference proteome</keyword>
<protein>
    <submittedName>
        <fullName evidence="1">Uncharacterized protein</fullName>
    </submittedName>
</protein>
<reference evidence="1 2" key="1">
    <citation type="submission" date="2021-06" db="EMBL/GenBank/DDBJ databases">
        <authorList>
            <person name="Palmer J.M."/>
        </authorList>
    </citation>
    <scope>NUCLEOTIDE SEQUENCE [LARGE SCALE GENOMIC DNA]</scope>
    <source>
        <strain evidence="2">if_2019</strain>
        <tissue evidence="1">Muscle</tissue>
    </source>
</reference>
<evidence type="ECO:0000313" key="1">
    <source>
        <dbReference type="EMBL" id="MEQ2231308.1"/>
    </source>
</evidence>
<organism evidence="1 2">
    <name type="scientific">Ilyodon furcidens</name>
    <name type="common">goldbreast splitfin</name>
    <dbReference type="NCBI Taxonomy" id="33524"/>
    <lineage>
        <taxon>Eukaryota</taxon>
        <taxon>Metazoa</taxon>
        <taxon>Chordata</taxon>
        <taxon>Craniata</taxon>
        <taxon>Vertebrata</taxon>
        <taxon>Euteleostomi</taxon>
        <taxon>Actinopterygii</taxon>
        <taxon>Neopterygii</taxon>
        <taxon>Teleostei</taxon>
        <taxon>Neoteleostei</taxon>
        <taxon>Acanthomorphata</taxon>
        <taxon>Ovalentaria</taxon>
        <taxon>Atherinomorphae</taxon>
        <taxon>Cyprinodontiformes</taxon>
        <taxon>Goodeidae</taxon>
        <taxon>Ilyodon</taxon>
    </lineage>
</organism>
<dbReference type="InterPro" id="IPR014756">
    <property type="entry name" value="Ig_E-set"/>
</dbReference>
<dbReference type="SUPFAM" id="SSF81296">
    <property type="entry name" value="E set domains"/>
    <property type="match status" value="1"/>
</dbReference>
<dbReference type="Pfam" id="PF06312">
    <property type="entry name" value="Neurexophilin"/>
    <property type="match status" value="1"/>
</dbReference>
<dbReference type="EMBL" id="JAHRIQ010032359">
    <property type="protein sequence ID" value="MEQ2231308.1"/>
    <property type="molecule type" value="Genomic_DNA"/>
</dbReference>
<proteinExistence type="predicted"/>